<evidence type="ECO:0000313" key="3">
    <source>
        <dbReference type="Proteomes" id="UP000299102"/>
    </source>
</evidence>
<evidence type="ECO:0000256" key="1">
    <source>
        <dbReference type="SAM" id="MobiDB-lite"/>
    </source>
</evidence>
<keyword evidence="3" id="KW-1185">Reference proteome</keyword>
<reference evidence="2 3" key="1">
    <citation type="journal article" date="2019" name="Commun. Biol.">
        <title>The bagworm genome reveals a unique fibroin gene that provides high tensile strength.</title>
        <authorList>
            <person name="Kono N."/>
            <person name="Nakamura H."/>
            <person name="Ohtoshi R."/>
            <person name="Tomita M."/>
            <person name="Numata K."/>
            <person name="Arakawa K."/>
        </authorList>
    </citation>
    <scope>NUCLEOTIDE SEQUENCE [LARGE SCALE GENOMIC DNA]</scope>
</reference>
<evidence type="ECO:0000313" key="2">
    <source>
        <dbReference type="EMBL" id="GBP55317.1"/>
    </source>
</evidence>
<gene>
    <name evidence="2" type="ORF">EVAR_43071_1</name>
</gene>
<sequence length="184" mass="20375">MHEARTVRVQRVDIGLNGSYQPVQLMVWRLAQKRDYFITNINLSLYANNEPSIGANSLCICVKLHCTAKKVRSRRVSSTLVKIRSALNLHEACRERPRAGERGRSRPPEAAEGTTPAFFRNPSLDDAKRLGISDGGRVPGDSRPARRTTTCTGSTQMSRFDLPGAVCDAPVLIISSPCRTHFAR</sequence>
<dbReference type="EMBL" id="BGZK01000665">
    <property type="protein sequence ID" value="GBP55317.1"/>
    <property type="molecule type" value="Genomic_DNA"/>
</dbReference>
<comment type="caution">
    <text evidence="2">The sequence shown here is derived from an EMBL/GenBank/DDBJ whole genome shotgun (WGS) entry which is preliminary data.</text>
</comment>
<dbReference type="Proteomes" id="UP000299102">
    <property type="component" value="Unassembled WGS sequence"/>
</dbReference>
<dbReference type="AlphaFoldDB" id="A0A4C1WYX8"/>
<organism evidence="2 3">
    <name type="scientific">Eumeta variegata</name>
    <name type="common">Bagworm moth</name>
    <name type="synonym">Eumeta japonica</name>
    <dbReference type="NCBI Taxonomy" id="151549"/>
    <lineage>
        <taxon>Eukaryota</taxon>
        <taxon>Metazoa</taxon>
        <taxon>Ecdysozoa</taxon>
        <taxon>Arthropoda</taxon>
        <taxon>Hexapoda</taxon>
        <taxon>Insecta</taxon>
        <taxon>Pterygota</taxon>
        <taxon>Neoptera</taxon>
        <taxon>Endopterygota</taxon>
        <taxon>Lepidoptera</taxon>
        <taxon>Glossata</taxon>
        <taxon>Ditrysia</taxon>
        <taxon>Tineoidea</taxon>
        <taxon>Psychidae</taxon>
        <taxon>Oiketicinae</taxon>
        <taxon>Eumeta</taxon>
    </lineage>
</organism>
<accession>A0A4C1WYX8</accession>
<protein>
    <submittedName>
        <fullName evidence="2">Uncharacterized protein</fullName>
    </submittedName>
</protein>
<proteinExistence type="predicted"/>
<name>A0A4C1WYX8_EUMVA</name>
<feature type="compositionally biased region" description="Basic and acidic residues" evidence="1">
    <location>
        <begin position="94"/>
        <end position="109"/>
    </location>
</feature>
<feature type="region of interest" description="Disordered" evidence="1">
    <location>
        <begin position="94"/>
        <end position="155"/>
    </location>
</feature>